<dbReference type="PANTHER" id="PTHR30203:SF32">
    <property type="entry name" value="CATION EFFLUX SYSTEM PROTEIN CUSC"/>
    <property type="match status" value="1"/>
</dbReference>
<dbReference type="GO" id="GO:0015562">
    <property type="term" value="F:efflux transmembrane transporter activity"/>
    <property type="evidence" value="ECO:0007669"/>
    <property type="project" value="InterPro"/>
</dbReference>
<evidence type="ECO:0000256" key="2">
    <source>
        <dbReference type="ARBA" id="ARBA00007613"/>
    </source>
</evidence>
<evidence type="ECO:0000313" key="11">
    <source>
        <dbReference type="Proteomes" id="UP000634530"/>
    </source>
</evidence>
<keyword evidence="5 9" id="KW-0472">Membrane</keyword>
<evidence type="ECO:0000256" key="9">
    <source>
        <dbReference type="RuleBase" id="RU362097"/>
    </source>
</evidence>
<evidence type="ECO:0000256" key="8">
    <source>
        <dbReference type="ARBA" id="ARBA00023288"/>
    </source>
</evidence>
<evidence type="ECO:0000256" key="6">
    <source>
        <dbReference type="ARBA" id="ARBA00023139"/>
    </source>
</evidence>
<dbReference type="SUPFAM" id="SSF56954">
    <property type="entry name" value="Outer membrane efflux proteins (OEP)"/>
    <property type="match status" value="1"/>
</dbReference>
<proteinExistence type="inferred from homology"/>
<comment type="subcellular location">
    <subcellularLocation>
        <location evidence="1 9">Cell outer membrane</location>
        <topology evidence="1 9">Lipid-anchor</topology>
    </subcellularLocation>
</comment>
<reference evidence="10 11" key="1">
    <citation type="journal article" date="2020" name="Microorganisms">
        <title>Reliable Identification of Environmental Pseudomonas Isolates Using the rpoD Gene.</title>
        <authorList>
            <consortium name="The Broad Institute Genome Sequencing Platform"/>
            <person name="Girard L."/>
            <person name="Lood C."/>
            <person name="Rokni-Zadeh H."/>
            <person name="van Noort V."/>
            <person name="Lavigne R."/>
            <person name="De Mot R."/>
        </authorList>
    </citation>
    <scope>NUCLEOTIDE SEQUENCE [LARGE SCALE GENOMIC DNA]</scope>
    <source>
        <strain evidence="10 11">RW8P3</strain>
    </source>
</reference>
<evidence type="ECO:0000256" key="3">
    <source>
        <dbReference type="ARBA" id="ARBA00022452"/>
    </source>
</evidence>
<dbReference type="InterPro" id="IPR003423">
    <property type="entry name" value="OMP_efflux"/>
</dbReference>
<gene>
    <name evidence="10" type="ORF">HU752_013565</name>
</gene>
<evidence type="ECO:0000256" key="5">
    <source>
        <dbReference type="ARBA" id="ARBA00023136"/>
    </source>
</evidence>
<keyword evidence="8 9" id="KW-0449">Lipoprotein</keyword>
<accession>A0A9E6PR24</accession>
<dbReference type="Gene3D" id="2.20.200.10">
    <property type="entry name" value="Outer membrane efflux proteins (OEP)"/>
    <property type="match status" value="1"/>
</dbReference>
<reference evidence="10 11" key="2">
    <citation type="journal article" date="2021" name="Microorganisms">
        <title>The Ever-Expanding Pseudomonas Genus: Description of 43 New Species and Partition of the Pseudomonas putida Group.</title>
        <authorList>
            <person name="Girard L."/>
            <person name="Lood C."/>
            <person name="Hofte M."/>
            <person name="Vandamme P."/>
            <person name="Rokni-Zadeh H."/>
            <person name="van Noort V."/>
            <person name="Lavigne R."/>
            <person name="De Mot R."/>
        </authorList>
    </citation>
    <scope>NUCLEOTIDE SEQUENCE [LARGE SCALE GENOMIC DNA]</scope>
    <source>
        <strain evidence="10 11">RW8P3</strain>
    </source>
</reference>
<dbReference type="AlphaFoldDB" id="A0A9E6PR24"/>
<dbReference type="PANTHER" id="PTHR30203">
    <property type="entry name" value="OUTER MEMBRANE CATION EFFLUX PROTEIN"/>
    <property type="match status" value="1"/>
</dbReference>
<keyword evidence="4 9" id="KW-0812">Transmembrane</keyword>
<sequence length="473" mass="51949">MTTVLAIAIASLGGCSLTPRYERPGIALHSLSTTPEQDQEALTHLSLLTKEEAELLDGLDRSGQLKQLAVRALLHNRDYQIAMLRVEQARAEYGIARADRLPTVQGTGQMERQDFSDRSLNEVYGQRYSTATVGFNDFELDFFERVKALSESARHQFFATQLGQQASRKALIAEVAQACLMLRAEADRQQRAEMLLQRRKQQVELAQREAEAGGLSQEELQASMATLSQAQQHVLDTVQQLAKARNALGLLTGYTSPLNTISQTPDTGSTEQAEAAWLTNLDSERLLGRFDVQAAEEQLKAANASIGAARAAFFPSIRLSTGAGVASKHLHGLFSDSTGTWLFVPQINIPLFDGGRNQANLDLAKVRKKISVAHYEKVIQHAFRDMVDGLAERDVLLQRIHSQSALNTLAQQQLEHRKAQASRGDASKADELRAQIQAAQAEQALAETRLALEMNLLSLYRVLHGADASALSS</sequence>
<evidence type="ECO:0000256" key="1">
    <source>
        <dbReference type="ARBA" id="ARBA00004459"/>
    </source>
</evidence>
<keyword evidence="11" id="KW-1185">Reference proteome</keyword>
<dbReference type="NCBIfam" id="TIGR01845">
    <property type="entry name" value="outer_NodT"/>
    <property type="match status" value="1"/>
</dbReference>
<name>A0A9E6PR24_9PSED</name>
<dbReference type="Pfam" id="PF02321">
    <property type="entry name" value="OEP"/>
    <property type="match status" value="2"/>
</dbReference>
<keyword evidence="6 9" id="KW-0564">Palmitate</keyword>
<keyword evidence="7" id="KW-0998">Cell outer membrane</keyword>
<comment type="similarity">
    <text evidence="2 9">Belongs to the outer membrane factor (OMF) (TC 1.B.17) family.</text>
</comment>
<dbReference type="Proteomes" id="UP000634530">
    <property type="component" value="Chromosome"/>
</dbReference>
<organism evidence="10 11">
    <name type="scientific">Pseudomonas vanderleydeniana</name>
    <dbReference type="NCBI Taxonomy" id="2745495"/>
    <lineage>
        <taxon>Bacteria</taxon>
        <taxon>Pseudomonadati</taxon>
        <taxon>Pseudomonadota</taxon>
        <taxon>Gammaproteobacteria</taxon>
        <taxon>Pseudomonadales</taxon>
        <taxon>Pseudomonadaceae</taxon>
        <taxon>Pseudomonas</taxon>
    </lineage>
</organism>
<protein>
    <submittedName>
        <fullName evidence="10">Efflux transporter outer membrane subunit</fullName>
    </submittedName>
</protein>
<dbReference type="GO" id="GO:0009279">
    <property type="term" value="C:cell outer membrane"/>
    <property type="evidence" value="ECO:0007669"/>
    <property type="project" value="UniProtKB-SubCell"/>
</dbReference>
<evidence type="ECO:0000256" key="7">
    <source>
        <dbReference type="ARBA" id="ARBA00023237"/>
    </source>
</evidence>
<dbReference type="KEGG" id="pvw:HU752_013565"/>
<dbReference type="RefSeq" id="WP_186680157.1">
    <property type="nucleotide sequence ID" value="NZ_CP077093.1"/>
</dbReference>
<dbReference type="InterPro" id="IPR010131">
    <property type="entry name" value="MdtP/NodT-like"/>
</dbReference>
<dbReference type="EMBL" id="CP077093">
    <property type="protein sequence ID" value="QXI30902.1"/>
    <property type="molecule type" value="Genomic_DNA"/>
</dbReference>
<keyword evidence="3 9" id="KW-1134">Transmembrane beta strand</keyword>
<dbReference type="Gene3D" id="1.20.1600.10">
    <property type="entry name" value="Outer membrane efflux proteins (OEP)"/>
    <property type="match status" value="1"/>
</dbReference>
<evidence type="ECO:0000313" key="10">
    <source>
        <dbReference type="EMBL" id="QXI30902.1"/>
    </source>
</evidence>
<evidence type="ECO:0000256" key="4">
    <source>
        <dbReference type="ARBA" id="ARBA00022692"/>
    </source>
</evidence>